<dbReference type="Proteomes" id="UP000566819">
    <property type="component" value="Unassembled WGS sequence"/>
</dbReference>
<dbReference type="PROSITE" id="PS00028">
    <property type="entry name" value="ZINC_FINGER_C2H2_1"/>
    <property type="match status" value="1"/>
</dbReference>
<feature type="compositionally biased region" description="Polar residues" evidence="5">
    <location>
        <begin position="855"/>
        <end position="872"/>
    </location>
</feature>
<dbReference type="AlphaFoldDB" id="A0A8H4RMF8"/>
<dbReference type="SMART" id="SM00355">
    <property type="entry name" value="ZnF_C2H2"/>
    <property type="match status" value="3"/>
</dbReference>
<evidence type="ECO:0000256" key="2">
    <source>
        <dbReference type="ARBA" id="ARBA00022771"/>
    </source>
</evidence>
<dbReference type="PROSITE" id="PS50157">
    <property type="entry name" value="ZINC_FINGER_C2H2_2"/>
    <property type="match status" value="2"/>
</dbReference>
<gene>
    <name evidence="7" type="ORF">G7Y89_g6549</name>
</gene>
<dbReference type="SUPFAM" id="SSF57667">
    <property type="entry name" value="beta-beta-alpha zinc fingers"/>
    <property type="match status" value="1"/>
</dbReference>
<name>A0A8H4RMF8_9HELO</name>
<evidence type="ECO:0000256" key="1">
    <source>
        <dbReference type="ARBA" id="ARBA00022723"/>
    </source>
</evidence>
<dbReference type="Pfam" id="PF26082">
    <property type="entry name" value="zf-C2H2_AcuF"/>
    <property type="match status" value="1"/>
</dbReference>
<evidence type="ECO:0000256" key="3">
    <source>
        <dbReference type="ARBA" id="ARBA00022833"/>
    </source>
</evidence>
<evidence type="ECO:0000259" key="6">
    <source>
        <dbReference type="PROSITE" id="PS50157"/>
    </source>
</evidence>
<feature type="compositionally biased region" description="Acidic residues" evidence="5">
    <location>
        <begin position="111"/>
        <end position="120"/>
    </location>
</feature>
<accession>A0A8H4RMF8</accession>
<keyword evidence="2 4" id="KW-0863">Zinc-finger</keyword>
<feature type="region of interest" description="Disordered" evidence="5">
    <location>
        <begin position="852"/>
        <end position="875"/>
    </location>
</feature>
<feature type="region of interest" description="Disordered" evidence="5">
    <location>
        <begin position="644"/>
        <end position="681"/>
    </location>
</feature>
<keyword evidence="1" id="KW-0479">Metal-binding</keyword>
<feature type="domain" description="C2H2-type" evidence="6">
    <location>
        <begin position="804"/>
        <end position="831"/>
    </location>
</feature>
<dbReference type="InterPro" id="IPR054464">
    <property type="entry name" value="ULD_fung"/>
</dbReference>
<feature type="compositionally biased region" description="Basic and acidic residues" evidence="5">
    <location>
        <begin position="648"/>
        <end position="681"/>
    </location>
</feature>
<dbReference type="PANTHER" id="PTHR35391:SF7">
    <property type="entry name" value="C2H2-TYPE DOMAIN-CONTAINING PROTEIN"/>
    <property type="match status" value="1"/>
</dbReference>
<reference evidence="7 8" key="1">
    <citation type="submission" date="2020-03" db="EMBL/GenBank/DDBJ databases">
        <title>Draft Genome Sequence of Cudoniella acicularis.</title>
        <authorList>
            <person name="Buettner E."/>
            <person name="Kellner H."/>
        </authorList>
    </citation>
    <scope>NUCLEOTIDE SEQUENCE [LARGE SCALE GENOMIC DNA]</scope>
    <source>
        <strain evidence="7 8">DSM 108380</strain>
    </source>
</reference>
<dbReference type="InterPro" id="IPR036236">
    <property type="entry name" value="Znf_C2H2_sf"/>
</dbReference>
<feature type="domain" description="C2H2-type" evidence="6">
    <location>
        <begin position="832"/>
        <end position="859"/>
    </location>
</feature>
<keyword evidence="3" id="KW-0862">Zinc</keyword>
<feature type="compositionally biased region" description="Pro residues" evidence="5">
    <location>
        <begin position="770"/>
        <end position="779"/>
    </location>
</feature>
<evidence type="ECO:0000256" key="4">
    <source>
        <dbReference type="PROSITE-ProRule" id="PRU00042"/>
    </source>
</evidence>
<feature type="compositionally biased region" description="Acidic residues" evidence="5">
    <location>
        <begin position="583"/>
        <end position="593"/>
    </location>
</feature>
<comment type="caution">
    <text evidence="7">The sequence shown here is derived from an EMBL/GenBank/DDBJ whole genome shotgun (WGS) entry which is preliminary data.</text>
</comment>
<protein>
    <recommendedName>
        <fullName evidence="6">C2H2-type domain-containing protein</fullName>
    </recommendedName>
</protein>
<dbReference type="GO" id="GO:0008270">
    <property type="term" value="F:zinc ion binding"/>
    <property type="evidence" value="ECO:0007669"/>
    <property type="project" value="UniProtKB-KW"/>
</dbReference>
<dbReference type="EMBL" id="JAAMPI010000430">
    <property type="protein sequence ID" value="KAF4631570.1"/>
    <property type="molecule type" value="Genomic_DNA"/>
</dbReference>
<evidence type="ECO:0000256" key="5">
    <source>
        <dbReference type="SAM" id="MobiDB-lite"/>
    </source>
</evidence>
<dbReference type="Gene3D" id="3.30.160.60">
    <property type="entry name" value="Classic Zinc Finger"/>
    <property type="match status" value="2"/>
</dbReference>
<feature type="compositionally biased region" description="Acidic residues" evidence="5">
    <location>
        <begin position="495"/>
        <end position="514"/>
    </location>
</feature>
<feature type="region of interest" description="Disordered" evidence="5">
    <location>
        <begin position="111"/>
        <end position="133"/>
    </location>
</feature>
<feature type="region of interest" description="Disordered" evidence="5">
    <location>
        <begin position="770"/>
        <end position="804"/>
    </location>
</feature>
<keyword evidence="8" id="KW-1185">Reference proteome</keyword>
<feature type="region of interest" description="Disordered" evidence="5">
    <location>
        <begin position="495"/>
        <end position="516"/>
    </location>
</feature>
<sequence>MSFHQPTAVSTDAKLCRSHLEKICDNLRAITISEADIIGIDRNATLLHFQDSHARFKAWGVSIAAFRGELHPMSLDFRLRYAPDIRERLCKVLGELREYLEDCERANQIWEEDSMSDSDSDGGPKKPLYKGKAPQCDEVKSTSELQELCTAINASILNLMKLSVLIRESSKRDDYAKAASRYSTWNPGADIGHMREKHGTAKWSNDWILKRLGKAITRRRQFLTYRKEHYGKLTGDWGEDIETIQETIPKDVEAAKTIAPTQATTFVPNLFQPERDGSDVAGFFGSQTSYEATEFANTDGPTKLAVPSPPKWAFEDVPFEYGEPFQCPLCYTEQVVKNKNAWKKHVFRDLKPYVCTFQGCSMRMFRSRNEWFAHELQSHRREWVCQFCQHKPFSTAELFSDHVASAHPAILAGSKIGAVILQSEEPIVRISGDACPLCDEWNTRLHDSKHDTRRLLLNDGNVVEPYGTPKQFRRHLGRHMEQLALFALPVKESGELDDDNQEEQENDVDSDDQQDIPLEPEHEIVEELKSAENLDGYLLDSDDQEDMPPGSGGEVPDETILSSDDIVLPPSQRKPLKNSQNPNDDEDSSDWESDLDELGKQCIEIFKTREDYAQTKQFLSDDPDYEENMKRFKSIEQEYEVLMKQNRKKDNREAREVKDEEIGSGSKDKRPEPPKDLEKEMRKPIRFKDAVGRKFSFPFHLCATWTGMEELIKQAFLHVDVIGPRVQDGNYDLVGPNGEIILPDVWDIIIEPGWEITMYMWALPEPHISGPPRPGPPPGHVFEERSTPESLNHPGQQQQNDRPFKCDQCSQYFDRNHDLKRHKRIHLAVKPFPCQYCEKSFSRKDALKYVERNDGSQSPVSKSEVISNSTDDYSPKIANLDAKETAAEAEGATRPHESSRYYVAPQSEMDSGTYHEPDYFSRELYAILDQVPISAIFENTRTSRGGL</sequence>
<evidence type="ECO:0000313" key="8">
    <source>
        <dbReference type="Proteomes" id="UP000566819"/>
    </source>
</evidence>
<proteinExistence type="predicted"/>
<feature type="region of interest" description="Disordered" evidence="5">
    <location>
        <begin position="538"/>
        <end position="593"/>
    </location>
</feature>
<evidence type="ECO:0000313" key="7">
    <source>
        <dbReference type="EMBL" id="KAF4631570.1"/>
    </source>
</evidence>
<organism evidence="7 8">
    <name type="scientific">Cudoniella acicularis</name>
    <dbReference type="NCBI Taxonomy" id="354080"/>
    <lineage>
        <taxon>Eukaryota</taxon>
        <taxon>Fungi</taxon>
        <taxon>Dikarya</taxon>
        <taxon>Ascomycota</taxon>
        <taxon>Pezizomycotina</taxon>
        <taxon>Leotiomycetes</taxon>
        <taxon>Helotiales</taxon>
        <taxon>Tricladiaceae</taxon>
        <taxon>Cudoniella</taxon>
    </lineage>
</organism>
<dbReference type="InterPro" id="IPR058925">
    <property type="entry name" value="zf-C2H2_AcuF"/>
</dbReference>
<dbReference type="FunFam" id="3.30.160.60:FF:000446">
    <property type="entry name" value="Zinc finger protein"/>
    <property type="match status" value="1"/>
</dbReference>
<feature type="compositionally biased region" description="Polar residues" evidence="5">
    <location>
        <begin position="788"/>
        <end position="801"/>
    </location>
</feature>
<dbReference type="OrthoDB" id="3559950at2759"/>
<dbReference type="PANTHER" id="PTHR35391">
    <property type="entry name" value="C2H2-TYPE DOMAIN-CONTAINING PROTEIN-RELATED"/>
    <property type="match status" value="1"/>
</dbReference>
<dbReference type="Pfam" id="PF22893">
    <property type="entry name" value="ULD_2"/>
    <property type="match status" value="1"/>
</dbReference>
<dbReference type="InterPro" id="IPR013087">
    <property type="entry name" value="Znf_C2H2_type"/>
</dbReference>